<accession>A0A926ENB7</accession>
<dbReference type="Gene3D" id="3.10.450.40">
    <property type="match status" value="1"/>
</dbReference>
<reference evidence="2" key="1">
    <citation type="submission" date="2020-08" db="EMBL/GenBank/DDBJ databases">
        <title>Genome public.</title>
        <authorList>
            <person name="Liu C."/>
            <person name="Sun Q."/>
        </authorList>
    </citation>
    <scope>NUCLEOTIDE SEQUENCE</scope>
    <source>
        <strain evidence="2">NSJ-12</strain>
    </source>
</reference>
<evidence type="ECO:0000259" key="1">
    <source>
        <dbReference type="Pfam" id="PF04965"/>
    </source>
</evidence>
<keyword evidence="3" id="KW-1185">Reference proteome</keyword>
<comment type="caution">
    <text evidence="2">The sequence shown here is derived from an EMBL/GenBank/DDBJ whole genome shotgun (WGS) entry which is preliminary data.</text>
</comment>
<dbReference type="Pfam" id="PF04965">
    <property type="entry name" value="GPW_gp25"/>
    <property type="match status" value="1"/>
</dbReference>
<dbReference type="RefSeq" id="WP_249334065.1">
    <property type="nucleotide sequence ID" value="NZ_JACRSY010000041.1"/>
</dbReference>
<feature type="domain" description="IraD/Gp25-like" evidence="1">
    <location>
        <begin position="16"/>
        <end position="92"/>
    </location>
</feature>
<proteinExistence type="predicted"/>
<evidence type="ECO:0000313" key="2">
    <source>
        <dbReference type="EMBL" id="MBC8581237.1"/>
    </source>
</evidence>
<dbReference type="EMBL" id="JACRSY010000041">
    <property type="protein sequence ID" value="MBC8581237.1"/>
    <property type="molecule type" value="Genomic_DNA"/>
</dbReference>
<dbReference type="InterPro" id="IPR007048">
    <property type="entry name" value="IraD/Gp25-like"/>
</dbReference>
<sequence>MYEVTAELKPLNMLARGEEEILQNIAMILITSKGSVPLDRNFGIDMSALDLPLEMAENICTAQIIEAIQDYEPRVKVTKVTYEKDHLTGRLRPKVMVLMNES</sequence>
<dbReference type="Proteomes" id="UP000655830">
    <property type="component" value="Unassembled WGS sequence"/>
</dbReference>
<dbReference type="SUPFAM" id="SSF160719">
    <property type="entry name" value="gpW/gp25-like"/>
    <property type="match status" value="1"/>
</dbReference>
<name>A0A926ENB7_9FIRM</name>
<organism evidence="2 3">
    <name type="scientific">Zhenhengia yiwuensis</name>
    <dbReference type="NCBI Taxonomy" id="2763666"/>
    <lineage>
        <taxon>Bacteria</taxon>
        <taxon>Bacillati</taxon>
        <taxon>Bacillota</taxon>
        <taxon>Clostridia</taxon>
        <taxon>Lachnospirales</taxon>
        <taxon>Lachnospiraceae</taxon>
        <taxon>Zhenhengia</taxon>
    </lineage>
</organism>
<protein>
    <submittedName>
        <fullName evidence="2">GPW/gp25 family protein</fullName>
    </submittedName>
</protein>
<evidence type="ECO:0000313" key="3">
    <source>
        <dbReference type="Proteomes" id="UP000655830"/>
    </source>
</evidence>
<gene>
    <name evidence="2" type="ORF">H8718_17155</name>
</gene>
<dbReference type="AlphaFoldDB" id="A0A926ENB7"/>